<dbReference type="Gene3D" id="3.40.630.10">
    <property type="entry name" value="Zn peptidases"/>
    <property type="match status" value="1"/>
</dbReference>
<name>A0ABS1SKE8_9MICO</name>
<dbReference type="Pfam" id="PF07687">
    <property type="entry name" value="M20_dimer"/>
    <property type="match status" value="1"/>
</dbReference>
<dbReference type="SUPFAM" id="SSF53187">
    <property type="entry name" value="Zn-dependent exopeptidases"/>
    <property type="match status" value="1"/>
</dbReference>
<organism evidence="3 4">
    <name type="scientific">Leucobacter chromiireducens subsp. solipictus</name>
    <dbReference type="NCBI Taxonomy" id="398235"/>
    <lineage>
        <taxon>Bacteria</taxon>
        <taxon>Bacillati</taxon>
        <taxon>Actinomycetota</taxon>
        <taxon>Actinomycetes</taxon>
        <taxon>Micrococcales</taxon>
        <taxon>Microbacteriaceae</taxon>
        <taxon>Leucobacter</taxon>
    </lineage>
</organism>
<evidence type="ECO:0000256" key="1">
    <source>
        <dbReference type="SAM" id="MobiDB-lite"/>
    </source>
</evidence>
<feature type="region of interest" description="Disordered" evidence="1">
    <location>
        <begin position="372"/>
        <end position="393"/>
    </location>
</feature>
<keyword evidence="4" id="KW-1185">Reference proteome</keyword>
<evidence type="ECO:0000259" key="2">
    <source>
        <dbReference type="Pfam" id="PF07687"/>
    </source>
</evidence>
<dbReference type="Pfam" id="PF01546">
    <property type="entry name" value="Peptidase_M20"/>
    <property type="match status" value="1"/>
</dbReference>
<dbReference type="PIRSF" id="PIRSF005962">
    <property type="entry name" value="Pept_M20D_amidohydro"/>
    <property type="match status" value="1"/>
</dbReference>
<dbReference type="PANTHER" id="PTHR11014">
    <property type="entry name" value="PEPTIDASE M20 FAMILY MEMBER"/>
    <property type="match status" value="1"/>
</dbReference>
<dbReference type="InterPro" id="IPR036264">
    <property type="entry name" value="Bact_exopeptidase_dim_dom"/>
</dbReference>
<sequence length="424" mass="45065">MRVTRTHPAASALDARAAARELAPRLERLRHELHAHPEIGLQLPRTQERVLAELADLPLEITLGERCSSITAVLRGTAPDRPESAPAVLLRADMDGLPVTEDTGLPWASQVPGAMHACGHDLHTAMLAGAARILSEHRDQLPGDIVFMFQPGEEMHDGARVMIEEGVLDAAGPRVRAAFGVHVFANTLAQHALVSRPGAMLAAADGIRVTVMGQGGHSSAPQRAVDPVPIAAEMILALQSFVTREFDAFDPLIIGIGAVQGGDLAAPNAIPEEVRFAASVRFWSEETRQRFHTRVDELLGGIASAHRARVDVAHVSGYPVTVTDPAETRFAQDTLTAAFGADAFTLMRNPLGGSEDFSRVLAEVPGTFIGLGATPSGEDPAVAPDNHSPRARFDDAVLPTGAAVYAELGARRLVEFAHHTPSSL</sequence>
<dbReference type="RefSeq" id="WP_202345245.1">
    <property type="nucleotide sequence ID" value="NZ_BAAAPI010000004.1"/>
</dbReference>
<dbReference type="SUPFAM" id="SSF55031">
    <property type="entry name" value="Bacterial exopeptidase dimerisation domain"/>
    <property type="match status" value="1"/>
</dbReference>
<dbReference type="PANTHER" id="PTHR11014:SF63">
    <property type="entry name" value="METALLOPEPTIDASE, PUTATIVE (AFU_ORTHOLOGUE AFUA_6G09600)-RELATED"/>
    <property type="match status" value="1"/>
</dbReference>
<dbReference type="NCBIfam" id="TIGR01891">
    <property type="entry name" value="amidohydrolases"/>
    <property type="match status" value="1"/>
</dbReference>
<dbReference type="InterPro" id="IPR017439">
    <property type="entry name" value="Amidohydrolase"/>
</dbReference>
<dbReference type="EMBL" id="QYAC01000006">
    <property type="protein sequence ID" value="MBL3679964.1"/>
    <property type="molecule type" value="Genomic_DNA"/>
</dbReference>
<dbReference type="InterPro" id="IPR002933">
    <property type="entry name" value="Peptidase_M20"/>
</dbReference>
<dbReference type="InterPro" id="IPR011650">
    <property type="entry name" value="Peptidase_M20_dimer"/>
</dbReference>
<protein>
    <submittedName>
        <fullName evidence="3">Amidohydrolase</fullName>
    </submittedName>
</protein>
<gene>
    <name evidence="3" type="ORF">D3230_11800</name>
</gene>
<evidence type="ECO:0000313" key="3">
    <source>
        <dbReference type="EMBL" id="MBL3679964.1"/>
    </source>
</evidence>
<reference evidence="3 4" key="1">
    <citation type="submission" date="2018-09" db="EMBL/GenBank/DDBJ databases">
        <title>Comparative genomics of Leucobacter spp.</title>
        <authorList>
            <person name="Reis A.C."/>
            <person name="Kolvenbach B.A."/>
            <person name="Corvini P.F.X."/>
            <person name="Nunes O.C."/>
        </authorList>
    </citation>
    <scope>NUCLEOTIDE SEQUENCE [LARGE SCALE GENOMIC DNA]</scope>
    <source>
        <strain evidence="3 4">TAN 31504</strain>
    </source>
</reference>
<accession>A0ABS1SKE8</accession>
<evidence type="ECO:0000313" key="4">
    <source>
        <dbReference type="Proteomes" id="UP001645859"/>
    </source>
</evidence>
<dbReference type="CDD" id="cd03886">
    <property type="entry name" value="M20_Acy1"/>
    <property type="match status" value="1"/>
</dbReference>
<dbReference type="Gene3D" id="3.30.70.360">
    <property type="match status" value="1"/>
</dbReference>
<comment type="caution">
    <text evidence="3">The sequence shown here is derived from an EMBL/GenBank/DDBJ whole genome shotgun (WGS) entry which is preliminary data.</text>
</comment>
<dbReference type="Proteomes" id="UP001645859">
    <property type="component" value="Unassembled WGS sequence"/>
</dbReference>
<proteinExistence type="predicted"/>
<feature type="domain" description="Peptidase M20 dimerisation" evidence="2">
    <location>
        <begin position="206"/>
        <end position="300"/>
    </location>
</feature>